<dbReference type="InterPro" id="IPR001279">
    <property type="entry name" value="Metallo-B-lactamas"/>
</dbReference>
<dbReference type="EMBL" id="JAIXNE010000003">
    <property type="protein sequence ID" value="MCA6076164.1"/>
    <property type="molecule type" value="Genomic_DNA"/>
</dbReference>
<protein>
    <submittedName>
        <fullName evidence="5">MBL fold metallo-hydrolase</fullName>
    </submittedName>
</protein>
<feature type="domain" description="Metallo-beta-lactamase" evidence="2">
    <location>
        <begin position="80"/>
        <end position="283"/>
    </location>
</feature>
<proteinExistence type="predicted"/>
<dbReference type="PANTHER" id="PTHR42663">
    <property type="entry name" value="HYDROLASE C777.06C-RELATED-RELATED"/>
    <property type="match status" value="1"/>
</dbReference>
<dbReference type="InterPro" id="IPR036866">
    <property type="entry name" value="RibonucZ/Hydroxyglut_hydro"/>
</dbReference>
<keyword evidence="1" id="KW-0732">Signal</keyword>
<comment type="caution">
    <text evidence="5">The sequence shown here is derived from an EMBL/GenBank/DDBJ whole genome shotgun (WGS) entry which is preliminary data.</text>
</comment>
<dbReference type="Pfam" id="PF12706">
    <property type="entry name" value="Lactamase_B_2"/>
    <property type="match status" value="1"/>
</dbReference>
<organism evidence="5 6">
    <name type="scientific">Fulvivirga sedimenti</name>
    <dbReference type="NCBI Taxonomy" id="2879465"/>
    <lineage>
        <taxon>Bacteria</taxon>
        <taxon>Pseudomonadati</taxon>
        <taxon>Bacteroidota</taxon>
        <taxon>Cytophagia</taxon>
        <taxon>Cytophagales</taxon>
        <taxon>Fulvivirgaceae</taxon>
        <taxon>Fulvivirga</taxon>
    </lineage>
</organism>
<name>A0A9X1HUZ8_9BACT</name>
<evidence type="ECO:0000256" key="1">
    <source>
        <dbReference type="SAM" id="SignalP"/>
    </source>
</evidence>
<evidence type="ECO:0000313" key="6">
    <source>
        <dbReference type="Proteomes" id="UP001139409"/>
    </source>
</evidence>
<sequence length="316" mass="35079">MNTSACILLACLLAGFVQSACGQVAQKPPVPYLIILGTIQDGGSPHIGCDRECCSGLFTEPDPDRMVVSLGLIDPVAEKRYLFEATPDMTRQLHRLNEEAPYGDGKTADGIFLTHAHIGHYTGLMYLGREALNSNNVPVYTMPSMKEFLESNGPWGQLVSLNNIKLIPINHDVPVELGEGLSVTPFLVPHRDEYSETVGFRITGPNKSALFIPDIDKWHKWEKDISEVIKEVDYAFIDGSFYDAEEISYRDVSEIPHPFIFESMETLKNLSASDKAKVYFIHFNHTNPVIDAESDARKAVLEAGFRVAELGTGFEL</sequence>
<dbReference type="AlphaFoldDB" id="A0A9X1HUZ8"/>
<gene>
    <name evidence="3" type="ORF">LDX50_08910</name>
    <name evidence="4" type="ORF">LDX50_14880</name>
    <name evidence="5" type="ORF">LDX50_20600</name>
</gene>
<dbReference type="Proteomes" id="UP001139409">
    <property type="component" value="Unassembled WGS sequence"/>
</dbReference>
<evidence type="ECO:0000259" key="2">
    <source>
        <dbReference type="Pfam" id="PF12706"/>
    </source>
</evidence>
<dbReference type="RefSeq" id="WP_225698094.1">
    <property type="nucleotide sequence ID" value="NZ_JAIXNE010000002.1"/>
</dbReference>
<dbReference type="PANTHER" id="PTHR42663:SF6">
    <property type="entry name" value="HYDROLASE C777.06C-RELATED"/>
    <property type="match status" value="1"/>
</dbReference>
<dbReference type="SUPFAM" id="SSF56281">
    <property type="entry name" value="Metallo-hydrolase/oxidoreductase"/>
    <property type="match status" value="1"/>
</dbReference>
<accession>A0A9X1HUZ8</accession>
<evidence type="ECO:0000313" key="3">
    <source>
        <dbReference type="EMBL" id="MCA6074987.1"/>
    </source>
</evidence>
<dbReference type="EMBL" id="JAIXNE010000002">
    <property type="protein sequence ID" value="MCA6074987.1"/>
    <property type="molecule type" value="Genomic_DNA"/>
</dbReference>
<keyword evidence="6" id="KW-1185">Reference proteome</keyword>
<feature type="signal peptide" evidence="1">
    <location>
        <begin position="1"/>
        <end position="22"/>
    </location>
</feature>
<feature type="chain" id="PRO_5041155355" evidence="1">
    <location>
        <begin position="23"/>
        <end position="316"/>
    </location>
</feature>
<reference evidence="5" key="1">
    <citation type="submission" date="2021-09" db="EMBL/GenBank/DDBJ databases">
        <title>Fulvivirga sp. isolated from coastal sediment.</title>
        <authorList>
            <person name="Yu H."/>
        </authorList>
    </citation>
    <scope>NUCLEOTIDE SEQUENCE</scope>
    <source>
        <strain evidence="5">1062</strain>
    </source>
</reference>
<evidence type="ECO:0000313" key="4">
    <source>
        <dbReference type="EMBL" id="MCA6076164.1"/>
    </source>
</evidence>
<evidence type="ECO:0000313" key="5">
    <source>
        <dbReference type="EMBL" id="MCA6077292.1"/>
    </source>
</evidence>
<dbReference type="EMBL" id="JAIXNE010000004">
    <property type="protein sequence ID" value="MCA6077292.1"/>
    <property type="molecule type" value="Genomic_DNA"/>
</dbReference>
<dbReference type="Gene3D" id="3.60.15.10">
    <property type="entry name" value="Ribonuclease Z/Hydroxyacylglutathione hydrolase-like"/>
    <property type="match status" value="1"/>
</dbReference>